<comment type="caution">
    <text evidence="2">The sequence shown here is derived from an EMBL/GenBank/DDBJ whole genome shotgun (WGS) entry which is preliminary data.</text>
</comment>
<reference evidence="3" key="1">
    <citation type="submission" date="2022-10" db="EMBL/GenBank/DDBJ databases">
        <title>Genome assembly of Pristionchus species.</title>
        <authorList>
            <person name="Yoshida K."/>
            <person name="Sommer R.J."/>
        </authorList>
    </citation>
    <scope>NUCLEOTIDE SEQUENCE [LARGE SCALE GENOMIC DNA]</scope>
    <source>
        <strain evidence="3">RS5460</strain>
    </source>
</reference>
<feature type="non-terminal residue" evidence="2">
    <location>
        <position position="1"/>
    </location>
</feature>
<evidence type="ECO:0000313" key="2">
    <source>
        <dbReference type="EMBL" id="GMR39115.1"/>
    </source>
</evidence>
<sequence>IEDVFTSPLREFTRIILSDCYSSDVSEPHQSILDDDIRMVARGLRKVRSNAWLSPLQDNDLTVKIREQVTKLFEDIALRKIKQVRSFVDLTKMCLSHSLPLPFDPYFSMLTVVTCLLIYLRTLVVYSKYEKSRRYVRVKSHSLLNPDWGNSNQEDVRSKSYLQPALRSINISLPPMLPSIFFGKGSNV</sequence>
<evidence type="ECO:0000256" key="1">
    <source>
        <dbReference type="SAM" id="Phobius"/>
    </source>
</evidence>
<evidence type="ECO:0000313" key="3">
    <source>
        <dbReference type="Proteomes" id="UP001328107"/>
    </source>
</evidence>
<keyword evidence="1" id="KW-1133">Transmembrane helix</keyword>
<organism evidence="2 3">
    <name type="scientific">Pristionchus mayeri</name>
    <dbReference type="NCBI Taxonomy" id="1317129"/>
    <lineage>
        <taxon>Eukaryota</taxon>
        <taxon>Metazoa</taxon>
        <taxon>Ecdysozoa</taxon>
        <taxon>Nematoda</taxon>
        <taxon>Chromadorea</taxon>
        <taxon>Rhabditida</taxon>
        <taxon>Rhabditina</taxon>
        <taxon>Diplogasteromorpha</taxon>
        <taxon>Diplogasteroidea</taxon>
        <taxon>Neodiplogasteridae</taxon>
        <taxon>Pristionchus</taxon>
    </lineage>
</organism>
<dbReference type="Proteomes" id="UP001328107">
    <property type="component" value="Unassembled WGS sequence"/>
</dbReference>
<keyword evidence="1" id="KW-0472">Membrane</keyword>
<dbReference type="AlphaFoldDB" id="A0AAN4ZK53"/>
<feature type="non-terminal residue" evidence="2">
    <location>
        <position position="188"/>
    </location>
</feature>
<proteinExistence type="predicted"/>
<protein>
    <submittedName>
        <fullName evidence="2">Uncharacterized protein</fullName>
    </submittedName>
</protein>
<gene>
    <name evidence="2" type="ORF">PMAYCL1PPCAC_09310</name>
</gene>
<keyword evidence="3" id="KW-1185">Reference proteome</keyword>
<keyword evidence="1" id="KW-0812">Transmembrane</keyword>
<accession>A0AAN4ZK53</accession>
<feature type="transmembrane region" description="Helical" evidence="1">
    <location>
        <begin position="106"/>
        <end position="127"/>
    </location>
</feature>
<dbReference type="EMBL" id="BTRK01000002">
    <property type="protein sequence ID" value="GMR39115.1"/>
    <property type="molecule type" value="Genomic_DNA"/>
</dbReference>
<name>A0AAN4ZK53_9BILA</name>